<evidence type="ECO:0000313" key="5">
    <source>
        <dbReference type="EMBL" id="CAK1599708.1"/>
    </source>
</evidence>
<feature type="region of interest" description="Disordered" evidence="1">
    <location>
        <begin position="743"/>
        <end position="770"/>
    </location>
</feature>
<keyword evidence="2" id="KW-1133">Transmembrane helix</keyword>
<keyword evidence="2" id="KW-0812">Transmembrane</keyword>
<reference evidence="5 6" key="1">
    <citation type="submission" date="2023-11" db="EMBL/GenBank/DDBJ databases">
        <authorList>
            <person name="Hedman E."/>
            <person name="Englund M."/>
            <person name="Stromberg M."/>
            <person name="Nyberg Akerstrom W."/>
            <person name="Nylinder S."/>
            <person name="Jareborg N."/>
            <person name="Kallberg Y."/>
            <person name="Kronander E."/>
        </authorList>
    </citation>
    <scope>NUCLEOTIDE SEQUENCE [LARGE SCALE GENOMIC DNA]</scope>
</reference>
<evidence type="ECO:0000313" key="6">
    <source>
        <dbReference type="Proteomes" id="UP001314205"/>
    </source>
</evidence>
<protein>
    <recommendedName>
        <fullName evidence="4">SEA domain-containing protein</fullName>
    </recommendedName>
</protein>
<feature type="domain" description="SEA" evidence="4">
    <location>
        <begin position="1070"/>
        <end position="1184"/>
    </location>
</feature>
<evidence type="ECO:0000256" key="1">
    <source>
        <dbReference type="SAM" id="MobiDB-lite"/>
    </source>
</evidence>
<evidence type="ECO:0000256" key="3">
    <source>
        <dbReference type="SAM" id="SignalP"/>
    </source>
</evidence>
<feature type="region of interest" description="Disordered" evidence="1">
    <location>
        <begin position="356"/>
        <end position="416"/>
    </location>
</feature>
<evidence type="ECO:0000256" key="2">
    <source>
        <dbReference type="SAM" id="Phobius"/>
    </source>
</evidence>
<evidence type="ECO:0000259" key="4">
    <source>
        <dbReference type="PROSITE" id="PS50024"/>
    </source>
</evidence>
<organism evidence="5 6">
    <name type="scientific">Parnassius mnemosyne</name>
    <name type="common">clouded apollo</name>
    <dbReference type="NCBI Taxonomy" id="213953"/>
    <lineage>
        <taxon>Eukaryota</taxon>
        <taxon>Metazoa</taxon>
        <taxon>Ecdysozoa</taxon>
        <taxon>Arthropoda</taxon>
        <taxon>Hexapoda</taxon>
        <taxon>Insecta</taxon>
        <taxon>Pterygota</taxon>
        <taxon>Neoptera</taxon>
        <taxon>Endopterygota</taxon>
        <taxon>Lepidoptera</taxon>
        <taxon>Glossata</taxon>
        <taxon>Ditrysia</taxon>
        <taxon>Papilionoidea</taxon>
        <taxon>Papilionidae</taxon>
        <taxon>Parnassiinae</taxon>
        <taxon>Parnassini</taxon>
        <taxon>Parnassius</taxon>
        <taxon>Driopa</taxon>
    </lineage>
</organism>
<keyword evidence="2" id="KW-0472">Membrane</keyword>
<dbReference type="Proteomes" id="UP001314205">
    <property type="component" value="Unassembled WGS sequence"/>
</dbReference>
<feature type="chain" id="PRO_5043561587" description="SEA domain-containing protein" evidence="3">
    <location>
        <begin position="25"/>
        <end position="1416"/>
    </location>
</feature>
<feature type="compositionally biased region" description="Low complexity" evidence="1">
    <location>
        <begin position="752"/>
        <end position="769"/>
    </location>
</feature>
<keyword evidence="6" id="KW-1185">Reference proteome</keyword>
<gene>
    <name evidence="5" type="ORF">PARMNEM_LOCUS18562</name>
</gene>
<dbReference type="EMBL" id="CAVLGL010000115">
    <property type="protein sequence ID" value="CAK1599708.1"/>
    <property type="molecule type" value="Genomic_DNA"/>
</dbReference>
<name>A0AAV1LWF6_9NEOP</name>
<dbReference type="Gene3D" id="3.30.70.960">
    <property type="entry name" value="SEA domain"/>
    <property type="match status" value="1"/>
</dbReference>
<dbReference type="Pfam" id="PF01390">
    <property type="entry name" value="SEA"/>
    <property type="match status" value="1"/>
</dbReference>
<sequence length="1416" mass="158390">MGRRRWRIVTIAAFLLFIIKDAQCQDENDFYYTPVERSFAQVQPSLFPNTRTGSFFENADSFRVTSNTQQPLYNNGQVRFPSPNYNQNPSPFQLPTGRSQSGTQYYVNQPEFSSSQRQRFRPSLPYNYQIVHPASTKRPDVSPVHSVAYQNDPTKQETFLGQITINNPDIDYLQNSRFKNLPFDGNSLKSNGQSGHIIHDGDIENDNQDLFDQHRVTTYNPNRLVSKQKVHIKPNGSRYSHFNSPSTASKSSPIGLVNDKYVLRNHSNILKNLDLYDGSSTEYKSLLDIEPLLEDDIRDISSFKELMKKTHNSFDVQVIKANNDTELNLPNDNKADASFVSPDNIDKDLLKSPLPVEVSNKPYVPTTTNRAATTEDLNNDESEEEDNEEEYVEYYDEPDNTEEKPTTKEPVSATEQVTDIYDEYDATEEPEKDNNDVTTSTMRTFDVLVMKPGNTMVKDDNFKEFTDTTVIDQLNHELNNSTAPNVKVYTNKDVSSVEIPSILGQEVVSVVTTKSVVNGTISIPDVTYPPSSPRPIEKTSPVHLNIDQNNDELPPVTTENWVVVASVQTSRSVSGARFLPFPTVEQEEKKQVLIDEKEEEETVTNSNTEEQSSLINSSSSTENINDKLDSIQSELSSSVLSGNLNSDNKNIELITESTTEQLNSTTNNIVLTTTPSSLNVFTLKSTQISSIAEKSSPDPLPVLIKKFTPRVSSSTTAKPRKKPSFVTVMDDLSGFLPPGFKPKLSFKDKRTSTTTTTSTTSTTTTTTTTASPLSFKQTSIINGTQGRSSGLNSKNKVIILDDKSLLPKEYRPKESKPQEDLVQKIQKDDLSKFLPPGYTSPVTEQPQPKEINILEKVPKIDITAFLPKGFKLNETSTIKPDTDTSKSKTQLPSKAISLDISALLPPDYKVNTSEINNGENLLNKFKIADISNLLPPGFNQNTSDESTQSTTSTSTSTKKPGGIKLVFPSRPGGKSVRKTTPKYDTEMGPNPVTPKIQKGWPTRASTEFTGWPSPSTTPFSIEKLLEAQRNATATTPFNILSTEPTTRRIKTTTTTTIAPPPPTTPGVCRHECDIAATIKIVAGVKWVPELLDHHTEEWQTLAKEVKDELNSVYTKSELLKKWYKGIRIDGFTQGSVLVDYIIELNDVQEKVDTLQLKRLFHKSLHDAKTGSVTEEQLINEEFDPDVMLGDQPDEDKMKKSNEKMTKTIDKSAGKLEMGKFVMDPAYTEFIVLPKREEPTIKEPDEEAFLPQWGIAVIVIAMASLLFVIIFGVTVLVNRQKSAKAKQPIPLSEDMLRELDKSHMGGFEDTHHTKERDLPYLPSGKRMSTAFIEQLAYPNPGDSWRSEWTPQLHKYMQHYTPDSGRGSQTYGATGNGYGYGGSQHYGQTGGGSQVYGYTGEYPRSHHSRRRSDYDNNF</sequence>
<feature type="region of interest" description="Disordered" evidence="1">
    <location>
        <begin position="936"/>
        <end position="1017"/>
    </location>
</feature>
<feature type="compositionally biased region" description="Acidic residues" evidence="1">
    <location>
        <begin position="377"/>
        <end position="400"/>
    </location>
</feature>
<feature type="region of interest" description="Disordered" evidence="1">
    <location>
        <begin position="596"/>
        <end position="622"/>
    </location>
</feature>
<keyword evidence="3" id="KW-0732">Signal</keyword>
<dbReference type="SUPFAM" id="SSF82671">
    <property type="entry name" value="SEA domain"/>
    <property type="match status" value="1"/>
</dbReference>
<comment type="caution">
    <text evidence="5">The sequence shown here is derived from an EMBL/GenBank/DDBJ whole genome shotgun (WGS) entry which is preliminary data.</text>
</comment>
<feature type="compositionally biased region" description="Low complexity" evidence="1">
    <location>
        <begin position="603"/>
        <end position="622"/>
    </location>
</feature>
<feature type="signal peptide" evidence="3">
    <location>
        <begin position="1"/>
        <end position="24"/>
    </location>
</feature>
<feature type="transmembrane region" description="Helical" evidence="2">
    <location>
        <begin position="1252"/>
        <end position="1276"/>
    </location>
</feature>
<dbReference type="InterPro" id="IPR036364">
    <property type="entry name" value="SEA_dom_sf"/>
</dbReference>
<feature type="compositionally biased region" description="Low complexity" evidence="1">
    <location>
        <begin position="942"/>
        <end position="957"/>
    </location>
</feature>
<accession>A0AAV1LWF6</accession>
<feature type="compositionally biased region" description="Polar residues" evidence="1">
    <location>
        <begin position="1003"/>
        <end position="1017"/>
    </location>
</feature>
<dbReference type="InterPro" id="IPR000082">
    <property type="entry name" value="SEA_dom"/>
</dbReference>
<proteinExistence type="predicted"/>
<dbReference type="PROSITE" id="PS50024">
    <property type="entry name" value="SEA"/>
    <property type="match status" value="1"/>
</dbReference>